<reference evidence="7" key="1">
    <citation type="submission" date="2017-08" db="EMBL/GenBank/DDBJ databases">
        <title>Microbulbifer marisrubri sp. nov., a halophilic alphaproteobacterium isolated from marine sediment of the Yellow Sea, China.</title>
        <authorList>
            <person name="Zhang G."/>
            <person name="Xiong Q."/>
        </authorList>
    </citation>
    <scope>NUCLEOTIDE SEQUENCE [LARGE SCALE GENOMIC DNA]</scope>
    <source>
        <strain evidence="7">WRN-8</strain>
    </source>
</reference>
<evidence type="ECO:0000256" key="4">
    <source>
        <dbReference type="ARBA" id="ARBA00023136"/>
    </source>
</evidence>
<dbReference type="RefSeq" id="WP_067087163.1">
    <property type="nucleotide sequence ID" value="NZ_LRFG02000008.1"/>
</dbReference>
<dbReference type="PANTHER" id="PTHR36985:SF1">
    <property type="entry name" value="TRANSLOCATION AND ASSEMBLY MODULE SUBUNIT TAMB"/>
    <property type="match status" value="1"/>
</dbReference>
<feature type="transmembrane region" description="Helical" evidence="5">
    <location>
        <begin position="6"/>
        <end position="24"/>
    </location>
</feature>
<sequence>MWKSLHALTVGYLRALGVLLGNLWRGLSGRGSLLFSLFFVLLLALLFLLGTEPGRIALTRMALMTAEEVVSGLDIETEGMSSPALGQWSFSRLRVDYGEQNLAQAQNLSFSIQLPALVRGRIDVDYVCADTLRFDNDTLARLLEAVSDGEKPPTTTEPLSLPTLRLGELSIDRLRVLDHRMPDLPLLSVKGNAALRWPGSRNDLELTVREVKGDHLLLDLSAAENDTGAVAVELAVSEDPRGFLGRLLHLPDGQALDAEALLELRETGAGQWRVDIERLNLPLVEHRFALSGPLDFTLAPWRLDTEGLTLRVDDTRHLLSGRVGEGGVDAEVQLRRLPLSISRPWQDVLEGGWLSADLNLRGPLSLPEVSGLVDLSSHFRQRPLRLQGRLQTEQKVLTLHSASLDYADARLEASGTVDLGQQTLDLEGLLAGMTVAELNEILTAFTESSPLPPQLSGDIEQLQVTATGPWKNPRFTADLQAQPAYESFTARLSAAVEGDLKSVTVTELKLEGEGLSVDGAGEVAIEAQALDFKLEVAGENFSPSEALGVEAASGLVLNLDASAAVSGPWNNLRIETDLTSSGRYRQYRYRLEGAAAGDLEKIELDQMRLELFAGEPTLAEPLSLRGPQSLISRDREPVKGGYPPDDVMMLATEAEQLGRAGSAWLEVDGVIEPRKARADLTIAGRNIPVSLAQLAGVELPPSLEGEVSLDGEFSGPFSRPEGNVNLLAVGLYLGEPWHLQGNLGYASGALQISALELVWAADNQLSAEGMIDSKTLLLDLRGRGRLADLPVNLPADIRENGAFSLWATAAGSPSDPQIAGELSVDSRRSETVRGGGEPLNLVLGWQTRGGNLDLSLGASHGERRAVDASAVLEVSPMLQRFTAPPAEGEPAQPMPLGLQSNGSADLSVVAAFFDPDIHALKGQLNFTLDAGGTLSSPDLDGRIELLGGSYEHRPTNTRLRRIDFLARFTPQRWVIERARAEDGENGSINFAGEVRLPTDGAPELDLRLRAERAHLLNTPAVKGAISGNLTLTGTTDESLLEGRLTLRPLTVQFEQLLGSSVPEIDVVEVEVDGPPVEESRPLLDNIRLAVQVVLDQQSYVRGLGLDSELVGTVDVGGTAAKPSAAGALRIVRGNFDLLGKRFELQDGQIQFENNVAAIFVKGRHQYADGEIIAEISGSGDDIDIEFSSTPPAAQDEIFAQLLFGKSLQDISALQAVRLVSVVRTLQGGGAAAFDPVAKTRELLGVDTLDVQSEETDEGDQYALSLGKYITNRIYIELQRSTDPLNPWEAKMQIELRRNLDLQFKSADESESGAGSVELQWKRDY</sequence>
<feature type="domain" description="Translocation and assembly module TamB C-terminal" evidence="6">
    <location>
        <begin position="977"/>
        <end position="1324"/>
    </location>
</feature>
<dbReference type="Pfam" id="PF04357">
    <property type="entry name" value="TamB"/>
    <property type="match status" value="1"/>
</dbReference>
<evidence type="ECO:0000313" key="7">
    <source>
        <dbReference type="EMBL" id="PCO04078.1"/>
    </source>
</evidence>
<comment type="subcellular location">
    <subcellularLocation>
        <location evidence="1">Membrane</location>
        <topology evidence="1">Single-pass membrane protein</topology>
    </subcellularLocation>
</comment>
<dbReference type="InterPro" id="IPR007452">
    <property type="entry name" value="TamB_C"/>
</dbReference>
<feature type="transmembrane region" description="Helical" evidence="5">
    <location>
        <begin position="31"/>
        <end position="50"/>
    </location>
</feature>
<keyword evidence="4 5" id="KW-0472">Membrane</keyword>
<evidence type="ECO:0000256" key="5">
    <source>
        <dbReference type="SAM" id="Phobius"/>
    </source>
</evidence>
<evidence type="ECO:0000313" key="8">
    <source>
        <dbReference type="Proteomes" id="UP000218427"/>
    </source>
</evidence>
<keyword evidence="2 5" id="KW-0812">Transmembrane</keyword>
<gene>
    <name evidence="7" type="ORF">AWR36_015405</name>
</gene>
<accession>A0ABX4HVN6</accession>
<dbReference type="PANTHER" id="PTHR36985">
    <property type="entry name" value="TRANSLOCATION AND ASSEMBLY MODULE SUBUNIT TAMB"/>
    <property type="match status" value="1"/>
</dbReference>
<dbReference type="Proteomes" id="UP000218427">
    <property type="component" value="Unassembled WGS sequence"/>
</dbReference>
<keyword evidence="3 5" id="KW-1133">Transmembrane helix</keyword>
<comment type="caution">
    <text evidence="7">The sequence shown here is derived from an EMBL/GenBank/DDBJ whole genome shotgun (WGS) entry which is preliminary data.</text>
</comment>
<evidence type="ECO:0000256" key="2">
    <source>
        <dbReference type="ARBA" id="ARBA00022692"/>
    </source>
</evidence>
<protein>
    <submittedName>
        <fullName evidence="7">Translocation/assembly module TamB</fullName>
    </submittedName>
</protein>
<name>A0ABX4HVN6_9GAMM</name>
<evidence type="ECO:0000259" key="6">
    <source>
        <dbReference type="Pfam" id="PF04357"/>
    </source>
</evidence>
<evidence type="ECO:0000256" key="1">
    <source>
        <dbReference type="ARBA" id="ARBA00004167"/>
    </source>
</evidence>
<dbReference type="EMBL" id="LRFG02000008">
    <property type="protein sequence ID" value="PCO04078.1"/>
    <property type="molecule type" value="Genomic_DNA"/>
</dbReference>
<organism evidence="7 8">
    <name type="scientific">Microbulbifer flavimaris</name>
    <dbReference type="NCBI Taxonomy" id="1781068"/>
    <lineage>
        <taxon>Bacteria</taxon>
        <taxon>Pseudomonadati</taxon>
        <taxon>Pseudomonadota</taxon>
        <taxon>Gammaproteobacteria</taxon>
        <taxon>Cellvibrionales</taxon>
        <taxon>Microbulbiferaceae</taxon>
        <taxon>Microbulbifer</taxon>
    </lineage>
</organism>
<keyword evidence="8" id="KW-1185">Reference proteome</keyword>
<evidence type="ECO:0000256" key="3">
    <source>
        <dbReference type="ARBA" id="ARBA00022989"/>
    </source>
</evidence>
<proteinExistence type="predicted"/>